<name>A0A0K9GQ07_9BACI</name>
<evidence type="ECO:0000313" key="2">
    <source>
        <dbReference type="Proteomes" id="UP000037146"/>
    </source>
</evidence>
<dbReference type="PATRIC" id="fig|1679170.3.peg.790"/>
<accession>A0A0K9GQ07</accession>
<sequence>MKETGEAYHDYLPTENELDQLNPLYTYLQLRKILNPLKTLELARNPLLFRWILRKMIKENDSLSIAFRVISFRY</sequence>
<proteinExistence type="predicted"/>
<comment type="caution">
    <text evidence="1">The sequence shown here is derived from an EMBL/GenBank/DDBJ whole genome shotgun (WGS) entry which is preliminary data.</text>
</comment>
<reference evidence="2" key="1">
    <citation type="submission" date="2015-07" db="EMBL/GenBank/DDBJ databases">
        <title>Genome sequencing project for genomic taxonomy and phylogenomics of Bacillus-like bacteria.</title>
        <authorList>
            <person name="Liu B."/>
            <person name="Wang J."/>
            <person name="Zhu Y."/>
            <person name="Liu G."/>
            <person name="Chen Q."/>
            <person name="Chen Z."/>
            <person name="Lan J."/>
            <person name="Che J."/>
            <person name="Ge C."/>
            <person name="Shi H."/>
            <person name="Pan Z."/>
            <person name="Liu X."/>
        </authorList>
    </citation>
    <scope>NUCLEOTIDE SEQUENCE [LARGE SCALE GENOMIC DNA]</scope>
    <source>
        <strain evidence="2">FJAT-27997</strain>
    </source>
</reference>
<gene>
    <name evidence="1" type="ORF">AC625_03740</name>
</gene>
<dbReference type="Proteomes" id="UP000037146">
    <property type="component" value="Unassembled WGS sequence"/>
</dbReference>
<organism evidence="1 2">
    <name type="scientific">Peribacillus loiseleuriae</name>
    <dbReference type="NCBI Taxonomy" id="1679170"/>
    <lineage>
        <taxon>Bacteria</taxon>
        <taxon>Bacillati</taxon>
        <taxon>Bacillota</taxon>
        <taxon>Bacilli</taxon>
        <taxon>Bacillales</taxon>
        <taxon>Bacillaceae</taxon>
        <taxon>Peribacillus</taxon>
    </lineage>
</organism>
<evidence type="ECO:0000313" key="1">
    <source>
        <dbReference type="EMBL" id="KMY48728.1"/>
    </source>
</evidence>
<keyword evidence="2" id="KW-1185">Reference proteome</keyword>
<protein>
    <submittedName>
        <fullName evidence="1">Uncharacterized protein</fullName>
    </submittedName>
</protein>
<dbReference type="EMBL" id="LFZW01000001">
    <property type="protein sequence ID" value="KMY48728.1"/>
    <property type="molecule type" value="Genomic_DNA"/>
</dbReference>
<dbReference type="AlphaFoldDB" id="A0A0K9GQ07"/>